<sequence length="220" mass="24578">MESVDILDEDSLNLLVPSVNGITRKMRVSGSEPLEDLPGPVLDAMCSRVCSICVSTLRMGKTPVLSLANGLWVGEVPEQLRGLSYVEKLLIARVRHNRCIVRVSSSGMHKMIANAISFKQPTHKIYNALPPSMEDLDEMLAIVFTGPCAPTQDDFKRTPLLVRRNKVACALEWLVLNHVDYSRVRIDYDELGRYPETGPPVSVEYRHAETNKRPEAVSVH</sequence>
<comment type="caution">
    <text evidence="1">The sequence shown here is derived from an EMBL/GenBank/DDBJ whole genome shotgun (WGS) entry which is preliminary data.</text>
</comment>
<dbReference type="EMBL" id="MU268257">
    <property type="protein sequence ID" value="KAH7905163.1"/>
    <property type="molecule type" value="Genomic_DNA"/>
</dbReference>
<evidence type="ECO:0000313" key="1">
    <source>
        <dbReference type="EMBL" id="KAH7905163.1"/>
    </source>
</evidence>
<gene>
    <name evidence="1" type="ORF">BJ138DRAFT_1018108</name>
</gene>
<reference evidence="1" key="1">
    <citation type="journal article" date="2021" name="New Phytol.">
        <title>Evolutionary innovations through gain and loss of genes in the ectomycorrhizal Boletales.</title>
        <authorList>
            <person name="Wu G."/>
            <person name="Miyauchi S."/>
            <person name="Morin E."/>
            <person name="Kuo A."/>
            <person name="Drula E."/>
            <person name="Varga T."/>
            <person name="Kohler A."/>
            <person name="Feng B."/>
            <person name="Cao Y."/>
            <person name="Lipzen A."/>
            <person name="Daum C."/>
            <person name="Hundley H."/>
            <person name="Pangilinan J."/>
            <person name="Johnson J."/>
            <person name="Barry K."/>
            <person name="LaButti K."/>
            <person name="Ng V."/>
            <person name="Ahrendt S."/>
            <person name="Min B."/>
            <person name="Choi I.G."/>
            <person name="Park H."/>
            <person name="Plett J.M."/>
            <person name="Magnuson J."/>
            <person name="Spatafora J.W."/>
            <person name="Nagy L.G."/>
            <person name="Henrissat B."/>
            <person name="Grigoriev I.V."/>
            <person name="Yang Z.L."/>
            <person name="Xu J."/>
            <person name="Martin F.M."/>
        </authorList>
    </citation>
    <scope>NUCLEOTIDE SEQUENCE</scope>
    <source>
        <strain evidence="1">ATCC 28755</strain>
    </source>
</reference>
<accession>A0ACB7ZWN8</accession>
<proteinExistence type="predicted"/>
<feature type="non-terminal residue" evidence="1">
    <location>
        <position position="220"/>
    </location>
</feature>
<keyword evidence="2" id="KW-1185">Reference proteome</keyword>
<evidence type="ECO:0000313" key="2">
    <source>
        <dbReference type="Proteomes" id="UP000790377"/>
    </source>
</evidence>
<protein>
    <submittedName>
        <fullName evidence="1">Uncharacterized protein</fullName>
    </submittedName>
</protein>
<dbReference type="Proteomes" id="UP000790377">
    <property type="component" value="Unassembled WGS sequence"/>
</dbReference>
<organism evidence="1 2">
    <name type="scientific">Hygrophoropsis aurantiaca</name>
    <dbReference type="NCBI Taxonomy" id="72124"/>
    <lineage>
        <taxon>Eukaryota</taxon>
        <taxon>Fungi</taxon>
        <taxon>Dikarya</taxon>
        <taxon>Basidiomycota</taxon>
        <taxon>Agaricomycotina</taxon>
        <taxon>Agaricomycetes</taxon>
        <taxon>Agaricomycetidae</taxon>
        <taxon>Boletales</taxon>
        <taxon>Coniophorineae</taxon>
        <taxon>Hygrophoropsidaceae</taxon>
        <taxon>Hygrophoropsis</taxon>
    </lineage>
</organism>
<name>A0ACB7ZWN8_9AGAM</name>